<dbReference type="PROSITE" id="PS51207">
    <property type="entry name" value="PXA"/>
    <property type="match status" value="1"/>
</dbReference>
<dbReference type="Pfam" id="PF02194">
    <property type="entry name" value="PXA"/>
    <property type="match status" value="1"/>
</dbReference>
<dbReference type="HOGENOM" id="CLU_1212153_0_0_1"/>
<organism evidence="4 5">
    <name type="scientific">Ciona savignyi</name>
    <name type="common">Pacific transparent sea squirt</name>
    <dbReference type="NCBI Taxonomy" id="51511"/>
    <lineage>
        <taxon>Eukaryota</taxon>
        <taxon>Metazoa</taxon>
        <taxon>Chordata</taxon>
        <taxon>Tunicata</taxon>
        <taxon>Ascidiacea</taxon>
        <taxon>Phlebobranchia</taxon>
        <taxon>Cionidae</taxon>
        <taxon>Ciona</taxon>
    </lineage>
</organism>
<accession>H2ZH12</accession>
<dbReference type="GeneTree" id="ENSGT00950000182856"/>
<name>H2ZH12_CIOSA</name>
<dbReference type="eggNOG" id="KOG2101">
    <property type="taxonomic scope" value="Eukaryota"/>
</dbReference>
<reference evidence="4" key="2">
    <citation type="submission" date="2025-08" db="UniProtKB">
        <authorList>
            <consortium name="Ensembl"/>
        </authorList>
    </citation>
    <scope>IDENTIFICATION</scope>
</reference>
<evidence type="ECO:0000256" key="2">
    <source>
        <dbReference type="SAM" id="Phobius"/>
    </source>
</evidence>
<keyword evidence="2" id="KW-0472">Membrane</keyword>
<protein>
    <recommendedName>
        <fullName evidence="3">PXA domain-containing protein</fullName>
    </recommendedName>
</protein>
<evidence type="ECO:0000256" key="1">
    <source>
        <dbReference type="SAM" id="MobiDB-lite"/>
    </source>
</evidence>
<dbReference type="InParanoid" id="H2ZH12"/>
<dbReference type="GO" id="GO:0005769">
    <property type="term" value="C:early endosome"/>
    <property type="evidence" value="ECO:0007669"/>
    <property type="project" value="TreeGrafter"/>
</dbReference>
<keyword evidence="2" id="KW-1133">Transmembrane helix</keyword>
<evidence type="ECO:0000313" key="4">
    <source>
        <dbReference type="Ensembl" id="ENSCSAVP00000016878.1"/>
    </source>
</evidence>
<keyword evidence="2" id="KW-0812">Transmembrane</keyword>
<dbReference type="GO" id="GO:0035091">
    <property type="term" value="F:phosphatidylinositol binding"/>
    <property type="evidence" value="ECO:0007669"/>
    <property type="project" value="TreeGrafter"/>
</dbReference>
<evidence type="ECO:0000313" key="5">
    <source>
        <dbReference type="Proteomes" id="UP000007875"/>
    </source>
</evidence>
<dbReference type="OMA" id="YWYNGLS"/>
<feature type="compositionally biased region" description="Polar residues" evidence="1">
    <location>
        <begin position="187"/>
        <end position="208"/>
    </location>
</feature>
<feature type="region of interest" description="Disordered" evidence="1">
    <location>
        <begin position="187"/>
        <end position="218"/>
    </location>
</feature>
<dbReference type="PANTHER" id="PTHR22775:SF3">
    <property type="entry name" value="SORTING NEXIN-13"/>
    <property type="match status" value="1"/>
</dbReference>
<keyword evidence="5" id="KW-1185">Reference proteome</keyword>
<dbReference type="AlphaFoldDB" id="H2ZH12"/>
<dbReference type="PANTHER" id="PTHR22775">
    <property type="entry name" value="SORTING NEXIN"/>
    <property type="match status" value="1"/>
</dbReference>
<dbReference type="STRING" id="51511.ENSCSAVP00000016878"/>
<reference evidence="5" key="1">
    <citation type="submission" date="2003-08" db="EMBL/GenBank/DDBJ databases">
        <authorList>
            <person name="Birren B."/>
            <person name="Nusbaum C."/>
            <person name="Abebe A."/>
            <person name="Abouelleil A."/>
            <person name="Adekoya E."/>
            <person name="Ait-zahra M."/>
            <person name="Allen N."/>
            <person name="Allen T."/>
            <person name="An P."/>
            <person name="Anderson M."/>
            <person name="Anderson S."/>
            <person name="Arachchi H."/>
            <person name="Armbruster J."/>
            <person name="Bachantsang P."/>
            <person name="Baldwin J."/>
            <person name="Barry A."/>
            <person name="Bayul T."/>
            <person name="Blitshsteyn B."/>
            <person name="Bloom T."/>
            <person name="Blye J."/>
            <person name="Boguslavskiy L."/>
            <person name="Borowsky M."/>
            <person name="Boukhgalter B."/>
            <person name="Brunache A."/>
            <person name="Butler J."/>
            <person name="Calixte N."/>
            <person name="Calvo S."/>
            <person name="Camarata J."/>
            <person name="Campo K."/>
            <person name="Chang J."/>
            <person name="Cheshatsang Y."/>
            <person name="Citroen M."/>
            <person name="Collymore A."/>
            <person name="Considine T."/>
            <person name="Cook A."/>
            <person name="Cooke P."/>
            <person name="Corum B."/>
            <person name="Cuomo C."/>
            <person name="David R."/>
            <person name="Dawoe T."/>
            <person name="Degray S."/>
            <person name="Dodge S."/>
            <person name="Dooley K."/>
            <person name="Dorje P."/>
            <person name="Dorjee K."/>
            <person name="Dorris L."/>
            <person name="Duffey N."/>
            <person name="Dupes A."/>
            <person name="Elkins T."/>
            <person name="Engels R."/>
            <person name="Erickson J."/>
            <person name="Farina A."/>
            <person name="Faro S."/>
            <person name="Ferreira P."/>
            <person name="Fischer H."/>
            <person name="Fitzgerald M."/>
            <person name="Foley K."/>
            <person name="Gage D."/>
            <person name="Galagan J."/>
            <person name="Gearin G."/>
            <person name="Gnerre S."/>
            <person name="Gnirke A."/>
            <person name="Goyette A."/>
            <person name="Graham J."/>
            <person name="Grandbois E."/>
            <person name="Gyaltsen K."/>
            <person name="Hafez N."/>
            <person name="Hagopian D."/>
            <person name="Hagos B."/>
            <person name="Hall J."/>
            <person name="Hatcher B."/>
            <person name="Heller A."/>
            <person name="Higgins H."/>
            <person name="Honan T."/>
            <person name="Horn A."/>
            <person name="Houde N."/>
            <person name="Hughes L."/>
            <person name="Hulme W."/>
            <person name="Husby E."/>
            <person name="Iliev I."/>
            <person name="Jaffe D."/>
            <person name="Jones C."/>
            <person name="Kamal M."/>
            <person name="Kamat A."/>
            <person name="Kamvysselis M."/>
            <person name="Karlsson E."/>
            <person name="Kells C."/>
            <person name="Kieu A."/>
            <person name="Kisner P."/>
            <person name="Kodira C."/>
            <person name="Kulbokas E."/>
            <person name="Labutti K."/>
            <person name="Lama D."/>
            <person name="Landers T."/>
            <person name="Leger J."/>
            <person name="Levine S."/>
            <person name="Lewis D."/>
            <person name="Lewis T."/>
            <person name="Lindblad-toh K."/>
            <person name="Liu X."/>
            <person name="Lokyitsang T."/>
            <person name="Lokyitsang Y."/>
            <person name="Lucien O."/>
            <person name="Lui A."/>
            <person name="Ma L.J."/>
            <person name="Mabbitt R."/>
            <person name="Macdonald J."/>
            <person name="Maclean C."/>
            <person name="Major J."/>
            <person name="Manning J."/>
            <person name="Marabella R."/>
            <person name="Maru K."/>
            <person name="Matthews C."/>
            <person name="Mauceli E."/>
            <person name="Mccarthy M."/>
            <person name="Mcdonough S."/>
            <person name="Mcghee T."/>
            <person name="Meldrim J."/>
            <person name="Meneus L."/>
            <person name="Mesirov J."/>
            <person name="Mihalev A."/>
            <person name="Mihova T."/>
            <person name="Mikkelsen T."/>
            <person name="Mlenga V."/>
            <person name="Moru K."/>
            <person name="Mozes J."/>
            <person name="Mulrain L."/>
            <person name="Munson G."/>
            <person name="Naylor J."/>
            <person name="Newes C."/>
            <person name="Nguyen C."/>
            <person name="Nguyen N."/>
            <person name="Nguyen T."/>
            <person name="Nicol R."/>
            <person name="Nielsen C."/>
            <person name="Nizzari M."/>
            <person name="Norbu C."/>
            <person name="Norbu N."/>
            <person name="O'donnell P."/>
            <person name="Okoawo O."/>
            <person name="O'leary S."/>
            <person name="Omotosho B."/>
            <person name="O'neill K."/>
            <person name="Osman S."/>
            <person name="Parker S."/>
            <person name="Perrin D."/>
            <person name="Phunkhang P."/>
            <person name="Piqani B."/>
            <person name="Purcell S."/>
            <person name="Rachupka T."/>
            <person name="Ramasamy U."/>
            <person name="Rameau R."/>
            <person name="Ray V."/>
            <person name="Raymond C."/>
            <person name="Retta R."/>
            <person name="Richardson S."/>
            <person name="Rise C."/>
            <person name="Rodriguez J."/>
            <person name="Rogers J."/>
            <person name="Rogov P."/>
            <person name="Rutman M."/>
            <person name="Schupbach R."/>
            <person name="Seaman C."/>
            <person name="Settipalli S."/>
            <person name="Sharpe T."/>
            <person name="Sheridan J."/>
            <person name="Sherpa N."/>
            <person name="Shi J."/>
            <person name="Smirnov S."/>
            <person name="Smith C."/>
            <person name="Sougnez C."/>
            <person name="Spencer B."/>
            <person name="Stalker J."/>
            <person name="Stange-thomann N."/>
            <person name="Stavropoulos S."/>
            <person name="Stetson K."/>
            <person name="Stone C."/>
            <person name="Stone S."/>
            <person name="Stubbs M."/>
            <person name="Talamas J."/>
            <person name="Tchuinga P."/>
            <person name="Tenzing P."/>
            <person name="Tesfaye S."/>
            <person name="Theodore J."/>
            <person name="Thoulutsang Y."/>
            <person name="Topham K."/>
            <person name="Towey S."/>
            <person name="Tsamla T."/>
            <person name="Tsomo N."/>
            <person name="Vallee D."/>
            <person name="Vassiliev H."/>
            <person name="Venkataraman V."/>
            <person name="Vinson J."/>
            <person name="Vo A."/>
            <person name="Wade C."/>
            <person name="Wang S."/>
            <person name="Wangchuk T."/>
            <person name="Wangdi T."/>
            <person name="Whittaker C."/>
            <person name="Wilkinson J."/>
            <person name="Wu Y."/>
            <person name="Wyman D."/>
            <person name="Yadav S."/>
            <person name="Yang S."/>
            <person name="Yang X."/>
            <person name="Yeager S."/>
            <person name="Yee E."/>
            <person name="Young G."/>
            <person name="Zainoun J."/>
            <person name="Zembeck L."/>
            <person name="Zimmer A."/>
            <person name="Zody M."/>
            <person name="Lander E."/>
        </authorList>
    </citation>
    <scope>NUCLEOTIDE SEQUENCE [LARGE SCALE GENOMIC DNA]</scope>
</reference>
<dbReference type="Proteomes" id="UP000007875">
    <property type="component" value="Unassembled WGS sequence"/>
</dbReference>
<feature type="transmembrane region" description="Helical" evidence="2">
    <location>
        <begin position="20"/>
        <end position="52"/>
    </location>
</feature>
<sequence>MPEFNVSANTINGFHWGVVILLLGFFTFGLLGLLYGTLYLLCFLAGIVAILYDHSQESVRKSVAAFTFAKTPEALHLSEGIVKVLETDYSSRSFKVDQRLTNSRGIDERLNELLEYLVRDYIKYWYNGLSDDPEFIYCSLVTIHDVIRTLSSRFSDIDWQPYLTKNLVEDFASHVKFFRKAQDELKASQTNNTNGDTPDATTTNSPMNKSDGSDSGSDQSLDSILDYFFDFEI</sequence>
<proteinExistence type="predicted"/>
<evidence type="ECO:0000259" key="3">
    <source>
        <dbReference type="PROSITE" id="PS51207"/>
    </source>
</evidence>
<dbReference type="InterPro" id="IPR003114">
    <property type="entry name" value="Phox_assoc"/>
</dbReference>
<reference evidence="4" key="3">
    <citation type="submission" date="2025-09" db="UniProtKB">
        <authorList>
            <consortium name="Ensembl"/>
        </authorList>
    </citation>
    <scope>IDENTIFICATION</scope>
</reference>
<dbReference type="Ensembl" id="ENSCSAVT00000017060.1">
    <property type="protein sequence ID" value="ENSCSAVP00000016878.1"/>
    <property type="gene ID" value="ENSCSAVG00000009924.1"/>
</dbReference>
<feature type="domain" description="PXA" evidence="3">
    <location>
        <begin position="103"/>
        <end position="233"/>
    </location>
</feature>